<reference evidence="2" key="1">
    <citation type="submission" date="2016-11" db="EMBL/GenBank/DDBJ databases">
        <title>Comparative genomic and phenotypic analysis of Granulibacter bethesdensis clinical isolates from patients with chronic granulomatous disease.</title>
        <authorList>
            <person name="Zarember K.A."/>
            <person name="Porcella S.F."/>
            <person name="Chu J."/>
            <person name="Ding L."/>
            <person name="Dahlstrom E."/>
            <person name="Barbian K."/>
            <person name="Martens C."/>
            <person name="Sykora L."/>
            <person name="Kramer S."/>
            <person name="Pettinato A.M."/>
            <person name="Hong H."/>
            <person name="Wald G."/>
            <person name="Berg L.J."/>
            <person name="Rogge L.S."/>
            <person name="Greenberg D.E."/>
            <person name="Falcone E.L."/>
            <person name="Neves J.F."/>
            <person name="Simoes M.J."/>
            <person name="Casal M."/>
            <person name="Rodriguez-Lopez F.C."/>
            <person name="Zelazny A."/>
            <person name="Gallin J.I."/>
            <person name="Holland S.M."/>
        </authorList>
    </citation>
    <scope>NUCLEOTIDE SEQUENCE [LARGE SCALE GENOMIC DNA]</scope>
    <source>
        <strain evidence="2">NIH9.1</strain>
    </source>
</reference>
<protein>
    <submittedName>
        <fullName evidence="1">Uncharacterized protein</fullName>
    </submittedName>
</protein>
<dbReference type="Proteomes" id="UP000182373">
    <property type="component" value="Chromosome"/>
</dbReference>
<accession>A0AAC9P952</accession>
<sequence>MAISLSPSCRSVCLVTPHLVPPHLVPSGRRMLLRAHVQQCVQLQQVIQRHHAAAQLAQRDMPGQQGTPDQQF</sequence>
<proteinExistence type="predicted"/>
<name>A0AAC9P952_9PROT</name>
<dbReference type="EMBL" id="CP018191">
    <property type="protein sequence ID" value="APH54860.1"/>
    <property type="molecule type" value="Genomic_DNA"/>
</dbReference>
<evidence type="ECO:0000313" key="1">
    <source>
        <dbReference type="EMBL" id="APH54860.1"/>
    </source>
</evidence>
<evidence type="ECO:0000313" key="2">
    <source>
        <dbReference type="Proteomes" id="UP000182373"/>
    </source>
</evidence>
<dbReference type="AlphaFoldDB" id="A0AAC9P952"/>
<gene>
    <name evidence="1" type="ORF">GbCGDNIH9_8025</name>
</gene>
<organism evidence="1 2">
    <name type="scientific">Granulibacter bethesdensis</name>
    <dbReference type="NCBI Taxonomy" id="364410"/>
    <lineage>
        <taxon>Bacteria</taxon>
        <taxon>Pseudomonadati</taxon>
        <taxon>Pseudomonadota</taxon>
        <taxon>Alphaproteobacteria</taxon>
        <taxon>Acetobacterales</taxon>
        <taxon>Acetobacteraceae</taxon>
        <taxon>Granulibacter</taxon>
    </lineage>
</organism>